<dbReference type="AlphaFoldDB" id="A0AAJ0IEL2"/>
<dbReference type="RefSeq" id="XP_062696551.1">
    <property type="nucleotide sequence ID" value="XM_062838519.1"/>
</dbReference>
<gene>
    <name evidence="1" type="ORF">B0T23DRAFT_4007</name>
</gene>
<dbReference type="EMBL" id="JAULSX010000001">
    <property type="protein sequence ID" value="KAK3498918.1"/>
    <property type="molecule type" value="Genomic_DNA"/>
</dbReference>
<name>A0AAJ0IEL2_9PEZI</name>
<reference evidence="1 2" key="1">
    <citation type="journal article" date="2023" name="Mol. Phylogenet. Evol.">
        <title>Genome-scale phylogeny and comparative genomics of the fungal order Sordariales.</title>
        <authorList>
            <person name="Hensen N."/>
            <person name="Bonometti L."/>
            <person name="Westerberg I."/>
            <person name="Brannstrom I.O."/>
            <person name="Guillou S."/>
            <person name="Cros-Aarteil S."/>
            <person name="Calhoun S."/>
            <person name="Haridas S."/>
            <person name="Kuo A."/>
            <person name="Mondo S."/>
            <person name="Pangilinan J."/>
            <person name="Riley R."/>
            <person name="LaButti K."/>
            <person name="Andreopoulos B."/>
            <person name="Lipzen A."/>
            <person name="Chen C."/>
            <person name="Yan M."/>
            <person name="Daum C."/>
            <person name="Ng V."/>
            <person name="Clum A."/>
            <person name="Steindorff A."/>
            <person name="Ohm R.A."/>
            <person name="Martin F."/>
            <person name="Silar P."/>
            <person name="Natvig D.O."/>
            <person name="Lalanne C."/>
            <person name="Gautier V."/>
            <person name="Ament-Velasquez S.L."/>
            <person name="Kruys A."/>
            <person name="Hutchinson M.I."/>
            <person name="Powell A.J."/>
            <person name="Barry K."/>
            <person name="Miller A.N."/>
            <person name="Grigoriev I.V."/>
            <person name="Debuchy R."/>
            <person name="Gladieux P."/>
            <person name="Hiltunen Thoren M."/>
            <person name="Johannesson H."/>
        </authorList>
    </citation>
    <scope>NUCLEOTIDE SEQUENCE [LARGE SCALE GENOMIC DNA]</scope>
    <source>
        <strain evidence="1 2">FGSC 10403</strain>
    </source>
</reference>
<dbReference type="GeneID" id="87876141"/>
<evidence type="ECO:0000313" key="1">
    <source>
        <dbReference type="EMBL" id="KAK3498918.1"/>
    </source>
</evidence>
<proteinExistence type="predicted"/>
<keyword evidence="2" id="KW-1185">Reference proteome</keyword>
<protein>
    <submittedName>
        <fullName evidence="1">Uncharacterized protein</fullName>
    </submittedName>
</protein>
<organism evidence="1 2">
    <name type="scientific">Neurospora hispaniola</name>
    <dbReference type="NCBI Taxonomy" id="588809"/>
    <lineage>
        <taxon>Eukaryota</taxon>
        <taxon>Fungi</taxon>
        <taxon>Dikarya</taxon>
        <taxon>Ascomycota</taxon>
        <taxon>Pezizomycotina</taxon>
        <taxon>Sordariomycetes</taxon>
        <taxon>Sordariomycetidae</taxon>
        <taxon>Sordariales</taxon>
        <taxon>Sordariaceae</taxon>
        <taxon>Neurospora</taxon>
    </lineage>
</organism>
<accession>A0AAJ0IEL2</accession>
<sequence length="175" mass="20498">MCQGRIISHFCPSALAGDPRCPAYRLTTLNGGRIPAWSYYFDSATAHCCGRHSPRVDCGDCPYNTYGRRSDVTRLGQEVVSVCVIQGESMCPVCTRRFERERREAGEETEGWAVREMWRGKERRERERLERMEREERMEEGRLVGEMERLRVEDRFGSVENVEVLRREFEGMRFC</sequence>
<comment type="caution">
    <text evidence="1">The sequence shown here is derived from an EMBL/GenBank/DDBJ whole genome shotgun (WGS) entry which is preliminary data.</text>
</comment>
<dbReference type="Proteomes" id="UP001285908">
    <property type="component" value="Unassembled WGS sequence"/>
</dbReference>
<evidence type="ECO:0000313" key="2">
    <source>
        <dbReference type="Proteomes" id="UP001285908"/>
    </source>
</evidence>